<feature type="binding site" description="axial binding residue" evidence="8">
    <location>
        <position position="310"/>
    </location>
    <ligand>
        <name>heme b</name>
        <dbReference type="ChEBI" id="CHEBI:60344"/>
        <label>1</label>
    </ligand>
    <ligandPart>
        <name>Fe</name>
        <dbReference type="ChEBI" id="CHEBI:18248"/>
    </ligandPart>
</feature>
<feature type="transmembrane region" description="Helical" evidence="9">
    <location>
        <begin position="242"/>
        <end position="262"/>
    </location>
</feature>
<feature type="transmembrane region" description="Helical" evidence="9">
    <location>
        <begin position="308"/>
        <end position="329"/>
    </location>
</feature>
<dbReference type="Pfam" id="PF03351">
    <property type="entry name" value="DOMON"/>
    <property type="match status" value="1"/>
</dbReference>
<dbReference type="InterPro" id="IPR006593">
    <property type="entry name" value="Cyt_b561/ferric_Rdtase_TM"/>
</dbReference>
<name>A0AA88WSD8_9ASTE</name>
<feature type="domain" description="Cytochrome b561" evidence="12">
    <location>
        <begin position="171"/>
        <end position="364"/>
    </location>
</feature>
<dbReference type="PIRSF" id="PIRSF037471">
    <property type="entry name" value="UCP037471"/>
    <property type="match status" value="1"/>
</dbReference>
<sequence>MKPSFIFIAFILIFHSFSCVKSQAAIDSCSSDLNINGLLFATTSFICQPVWGAQGFILRTAPSLWSFVLSAPNANAYVAIGFSPDGNMVGSSAIVGWVSSTDGSAVMKRYYLKGQSPNLVEPDQGNLQVLGNTSSILHDSSRIYMAFQLNTSLPEKRLLYAVGETGRLPSAANSLLSQHSDKISTTLNYVSGQSTQEKSPYSNLRKTHGILNMLGWGILMPMGAMVARYLKQWDPIWFYSHAVFQLLGFIFGFGGVICGFVLDDRLNYSNIDKHRDLGIFVLALGCLQVIAFLARPDKASKVRKYWNWYHYAVGRILILFAAVNIFYGIHLAKAGSGWNAGYGSALAILLIVSVVLEVRMWMKK</sequence>
<evidence type="ECO:0000259" key="12">
    <source>
        <dbReference type="PROSITE" id="PS50939"/>
    </source>
</evidence>
<keyword evidence="7 9" id="KW-0472">Membrane</keyword>
<evidence type="ECO:0000313" key="14">
    <source>
        <dbReference type="Proteomes" id="UP001188597"/>
    </source>
</evidence>
<dbReference type="GO" id="GO:0016020">
    <property type="term" value="C:membrane"/>
    <property type="evidence" value="ECO:0007669"/>
    <property type="project" value="UniProtKB-SubCell"/>
</dbReference>
<evidence type="ECO:0000256" key="9">
    <source>
        <dbReference type="SAM" id="Phobius"/>
    </source>
</evidence>
<feature type="transmembrane region" description="Helical" evidence="9">
    <location>
        <begin position="341"/>
        <end position="362"/>
    </location>
</feature>
<dbReference type="CDD" id="cd09631">
    <property type="entry name" value="DOMON_DOH"/>
    <property type="match status" value="1"/>
</dbReference>
<keyword evidence="5" id="KW-0249">Electron transport</keyword>
<dbReference type="CDD" id="cd08760">
    <property type="entry name" value="Cyt_b561_FRRS1_like"/>
    <property type="match status" value="1"/>
</dbReference>
<feature type="binding site" description="axial binding residue" evidence="8">
    <location>
        <position position="208"/>
    </location>
    <ligand>
        <name>heme b</name>
        <dbReference type="ChEBI" id="CHEBI:60344"/>
        <label>1</label>
    </ligand>
    <ligandPart>
        <name>Fe</name>
        <dbReference type="ChEBI" id="CHEBI:18248"/>
    </ligandPart>
</feature>
<evidence type="ECO:0000313" key="13">
    <source>
        <dbReference type="EMBL" id="KAK3031819.1"/>
    </source>
</evidence>
<feature type="binding site" description="axial binding residue" evidence="8">
    <location>
        <position position="274"/>
    </location>
    <ligand>
        <name>heme b</name>
        <dbReference type="ChEBI" id="CHEBI:60344"/>
        <label>1</label>
    </ligand>
    <ligandPart>
        <name>Fe</name>
        <dbReference type="ChEBI" id="CHEBI:18248"/>
    </ligandPart>
</feature>
<keyword evidence="8" id="KW-0479">Metal-binding</keyword>
<evidence type="ECO:0000256" key="1">
    <source>
        <dbReference type="ARBA" id="ARBA00004370"/>
    </source>
</evidence>
<keyword evidence="14" id="KW-1185">Reference proteome</keyword>
<protein>
    <recommendedName>
        <fullName evidence="15">Cytochrome b561 and DOMON domain-containing protein</fullName>
    </recommendedName>
</protein>
<dbReference type="SMART" id="SM00664">
    <property type="entry name" value="DoH"/>
    <property type="match status" value="1"/>
</dbReference>
<feature type="binding site" description="axial binding residue" evidence="8">
    <location>
        <position position="241"/>
    </location>
    <ligand>
        <name>heme b</name>
        <dbReference type="ChEBI" id="CHEBI:60344"/>
        <label>1</label>
    </ligand>
    <ligandPart>
        <name>Fe</name>
        <dbReference type="ChEBI" id="CHEBI:18248"/>
    </ligandPart>
</feature>
<reference evidence="13" key="1">
    <citation type="submission" date="2022-12" db="EMBL/GenBank/DDBJ databases">
        <title>Draft genome assemblies for two species of Escallonia (Escalloniales).</title>
        <authorList>
            <person name="Chanderbali A."/>
            <person name="Dervinis C."/>
            <person name="Anghel I."/>
            <person name="Soltis D."/>
            <person name="Soltis P."/>
            <person name="Zapata F."/>
        </authorList>
    </citation>
    <scope>NUCLEOTIDE SEQUENCE</scope>
    <source>
        <strain evidence="13">UCBG64.0493</strain>
        <tissue evidence="13">Leaf</tissue>
    </source>
</reference>
<keyword evidence="8" id="KW-0408">Iron</keyword>
<comment type="subcellular location">
    <subcellularLocation>
        <location evidence="1">Membrane</location>
    </subcellularLocation>
</comment>
<dbReference type="Proteomes" id="UP001188597">
    <property type="component" value="Unassembled WGS sequence"/>
</dbReference>
<dbReference type="InterPro" id="IPR005018">
    <property type="entry name" value="DOMON_domain"/>
</dbReference>
<dbReference type="EMBL" id="JAVXUP010000292">
    <property type="protein sequence ID" value="KAK3031819.1"/>
    <property type="molecule type" value="Genomic_DNA"/>
</dbReference>
<evidence type="ECO:0000256" key="4">
    <source>
        <dbReference type="ARBA" id="ARBA00022729"/>
    </source>
</evidence>
<evidence type="ECO:0000256" key="10">
    <source>
        <dbReference type="SAM" id="SignalP"/>
    </source>
</evidence>
<evidence type="ECO:0000256" key="7">
    <source>
        <dbReference type="ARBA" id="ARBA00023136"/>
    </source>
</evidence>
<feature type="transmembrane region" description="Helical" evidence="9">
    <location>
        <begin position="277"/>
        <end position="296"/>
    </location>
</feature>
<dbReference type="AlphaFoldDB" id="A0AA88WSD8"/>
<dbReference type="PROSITE" id="PS50836">
    <property type="entry name" value="DOMON"/>
    <property type="match status" value="1"/>
</dbReference>
<comment type="caution">
    <text evidence="13">The sequence shown here is derived from an EMBL/GenBank/DDBJ whole genome shotgun (WGS) entry which is preliminary data.</text>
</comment>
<dbReference type="PANTHER" id="PTHR23130:SF171">
    <property type="entry name" value="OS01G0895300 PROTEIN"/>
    <property type="match status" value="1"/>
</dbReference>
<accession>A0AA88WSD8</accession>
<keyword evidence="3 9" id="KW-0812">Transmembrane</keyword>
<dbReference type="SMART" id="SM00665">
    <property type="entry name" value="B561"/>
    <property type="match status" value="1"/>
</dbReference>
<evidence type="ECO:0000256" key="8">
    <source>
        <dbReference type="PIRSR" id="PIRSR037471-1"/>
    </source>
</evidence>
<dbReference type="Pfam" id="PF03188">
    <property type="entry name" value="Cytochrom_B561"/>
    <property type="match status" value="1"/>
</dbReference>
<dbReference type="InterPro" id="IPR017214">
    <property type="entry name" value="UCP037471"/>
</dbReference>
<feature type="transmembrane region" description="Helical" evidence="9">
    <location>
        <begin position="209"/>
        <end position="230"/>
    </location>
</feature>
<evidence type="ECO:0008006" key="15">
    <source>
        <dbReference type="Google" id="ProtNLM"/>
    </source>
</evidence>
<evidence type="ECO:0000256" key="5">
    <source>
        <dbReference type="ARBA" id="ARBA00022982"/>
    </source>
</evidence>
<dbReference type="PANTHER" id="PTHR23130">
    <property type="entry name" value="CYTOCHROME B561 AND DOMON DOMAIN-CONTAINING PROTEIN"/>
    <property type="match status" value="1"/>
</dbReference>
<evidence type="ECO:0000256" key="3">
    <source>
        <dbReference type="ARBA" id="ARBA00022692"/>
    </source>
</evidence>
<proteinExistence type="predicted"/>
<feature type="domain" description="DOMON" evidence="11">
    <location>
        <begin position="48"/>
        <end position="166"/>
    </location>
</feature>
<keyword evidence="2" id="KW-0813">Transport</keyword>
<dbReference type="InterPro" id="IPR045266">
    <property type="entry name" value="DOH_DOMON"/>
</dbReference>
<dbReference type="Gene3D" id="1.20.120.1770">
    <property type="match status" value="1"/>
</dbReference>
<gene>
    <name evidence="13" type="ORF">RJ639_035956</name>
</gene>
<dbReference type="GO" id="GO:0046872">
    <property type="term" value="F:metal ion binding"/>
    <property type="evidence" value="ECO:0007669"/>
    <property type="project" value="UniProtKB-KW"/>
</dbReference>
<feature type="signal peptide" evidence="10">
    <location>
        <begin position="1"/>
        <end position="24"/>
    </location>
</feature>
<organism evidence="13 14">
    <name type="scientific">Escallonia herrerae</name>
    <dbReference type="NCBI Taxonomy" id="1293975"/>
    <lineage>
        <taxon>Eukaryota</taxon>
        <taxon>Viridiplantae</taxon>
        <taxon>Streptophyta</taxon>
        <taxon>Embryophyta</taxon>
        <taxon>Tracheophyta</taxon>
        <taxon>Spermatophyta</taxon>
        <taxon>Magnoliopsida</taxon>
        <taxon>eudicotyledons</taxon>
        <taxon>Gunneridae</taxon>
        <taxon>Pentapetalae</taxon>
        <taxon>asterids</taxon>
        <taxon>campanulids</taxon>
        <taxon>Escalloniales</taxon>
        <taxon>Escalloniaceae</taxon>
        <taxon>Escallonia</taxon>
    </lineage>
</organism>
<keyword evidence="4 10" id="KW-0732">Signal</keyword>
<feature type="chain" id="PRO_5041693769" description="Cytochrome b561 and DOMON domain-containing protein" evidence="10">
    <location>
        <begin position="25"/>
        <end position="364"/>
    </location>
</feature>
<keyword evidence="6 9" id="KW-1133">Transmembrane helix</keyword>
<evidence type="ECO:0000256" key="6">
    <source>
        <dbReference type="ARBA" id="ARBA00022989"/>
    </source>
</evidence>
<evidence type="ECO:0000256" key="2">
    <source>
        <dbReference type="ARBA" id="ARBA00022448"/>
    </source>
</evidence>
<evidence type="ECO:0000259" key="11">
    <source>
        <dbReference type="PROSITE" id="PS50836"/>
    </source>
</evidence>
<dbReference type="PROSITE" id="PS50939">
    <property type="entry name" value="CYTOCHROME_B561"/>
    <property type="match status" value="1"/>
</dbReference>